<reference evidence="1 2" key="1">
    <citation type="journal article" date="2012" name="PLoS ONE">
        <title>Genome sequence and transcriptome analysis of the radioresistant bacterium Deinococcus gobiensis: insights into the extreme environmental adaptations.</title>
        <authorList>
            <person name="Yuan M."/>
            <person name="Chen M."/>
            <person name="Zhang W."/>
            <person name="Lu W."/>
            <person name="Wang J."/>
            <person name="Yang M."/>
            <person name="Zhao P."/>
            <person name="Tang R."/>
            <person name="Li X."/>
            <person name="Hao Y."/>
            <person name="Zhou Z."/>
            <person name="Zhan Y."/>
            <person name="Yu H."/>
            <person name="Teng C."/>
            <person name="Yan Y."/>
            <person name="Ping S."/>
            <person name="Wang Y."/>
            <person name="Lin M."/>
        </authorList>
    </citation>
    <scope>NUCLEOTIDE SEQUENCE [LARGE SCALE GENOMIC DNA]</scope>
    <source>
        <strain evidence="1 2">I-0</strain>
    </source>
</reference>
<dbReference type="PATRIC" id="fig|745776.4.peg.1492"/>
<dbReference type="RefSeq" id="WP_014684861.1">
    <property type="nucleotide sequence ID" value="NC_017790.1"/>
</dbReference>
<sequence length="148" mass="15456">MRRLLPLLTLPFLTGCFQTSGPSVQAVTVTVPATVIAACGSVTWSDPAIPWKDDQTLGDSVGLRYDGASPSDPSPDGLLAGRSLHLSKTAGYTLLNTRATRFTSLESTLKCDKTGQSVVARADLTGGRSAFTTLTITNGQLAATWTPG</sequence>
<dbReference type="Proteomes" id="UP000007575">
    <property type="component" value="Chromosome"/>
</dbReference>
<name>H8GTQ0_DEIGI</name>
<dbReference type="KEGG" id="dgo:DGo_CA1451"/>
<dbReference type="PROSITE" id="PS51257">
    <property type="entry name" value="PROKAR_LIPOPROTEIN"/>
    <property type="match status" value="1"/>
</dbReference>
<dbReference type="EMBL" id="CP002191">
    <property type="protein sequence ID" value="AFD25378.1"/>
    <property type="molecule type" value="Genomic_DNA"/>
</dbReference>
<evidence type="ECO:0008006" key="3">
    <source>
        <dbReference type="Google" id="ProtNLM"/>
    </source>
</evidence>
<evidence type="ECO:0000313" key="1">
    <source>
        <dbReference type="EMBL" id="AFD25378.1"/>
    </source>
</evidence>
<dbReference type="OrthoDB" id="9829876at2"/>
<evidence type="ECO:0000313" key="2">
    <source>
        <dbReference type="Proteomes" id="UP000007575"/>
    </source>
</evidence>
<dbReference type="HOGENOM" id="CLU_1755846_0_0_0"/>
<keyword evidence="2" id="KW-1185">Reference proteome</keyword>
<proteinExistence type="predicted"/>
<dbReference type="AlphaFoldDB" id="H8GTQ0"/>
<gene>
    <name evidence="1" type="ordered locus">DGo_CA1451</name>
</gene>
<organism evidence="1 2">
    <name type="scientific">Deinococcus gobiensis (strain DSM 21396 / JCM 16679 / CGMCC 1.7299 / I-0)</name>
    <dbReference type="NCBI Taxonomy" id="745776"/>
    <lineage>
        <taxon>Bacteria</taxon>
        <taxon>Thermotogati</taxon>
        <taxon>Deinococcota</taxon>
        <taxon>Deinococci</taxon>
        <taxon>Deinococcales</taxon>
        <taxon>Deinococcaceae</taxon>
        <taxon>Deinococcus</taxon>
    </lineage>
</organism>
<accession>H8GTQ0</accession>
<protein>
    <recommendedName>
        <fullName evidence="3">Lipoprotein</fullName>
    </recommendedName>
</protein>